<evidence type="ECO:0008006" key="4">
    <source>
        <dbReference type="Google" id="ProtNLM"/>
    </source>
</evidence>
<evidence type="ECO:0000256" key="1">
    <source>
        <dbReference type="SAM" id="Phobius"/>
    </source>
</evidence>
<organism evidence="2 3">
    <name type="scientific">Petropleomorpha daqingensis</name>
    <dbReference type="NCBI Taxonomy" id="2026353"/>
    <lineage>
        <taxon>Bacteria</taxon>
        <taxon>Bacillati</taxon>
        <taxon>Actinomycetota</taxon>
        <taxon>Actinomycetes</taxon>
        <taxon>Geodermatophilales</taxon>
        <taxon>Geodermatophilaceae</taxon>
        <taxon>Petropleomorpha</taxon>
    </lineage>
</organism>
<reference evidence="2 3" key="1">
    <citation type="submission" date="2020-07" db="EMBL/GenBank/DDBJ databases">
        <title>Sequencing the genomes of 1000 actinobacteria strains.</title>
        <authorList>
            <person name="Klenk H.-P."/>
        </authorList>
    </citation>
    <scope>NUCLEOTIDE SEQUENCE [LARGE SCALE GENOMIC DNA]</scope>
    <source>
        <strain evidence="2 3">DSM 104001</strain>
    </source>
</reference>
<dbReference type="Proteomes" id="UP000541969">
    <property type="component" value="Unassembled WGS sequence"/>
</dbReference>
<feature type="transmembrane region" description="Helical" evidence="1">
    <location>
        <begin position="90"/>
        <end position="109"/>
    </location>
</feature>
<name>A0A853CMD2_9ACTN</name>
<sequence>MAGRTRRGEEPLAVRAARERERHLAGVASFGFLFPRRPRRSVTVTPAPLRYWQFDAARWVVVVLVLVAAAVWLAVIGIRDGASAVTDELPLVVVLAVLVVLGSTGRLTVSDTALSTDIAGLRRASSFGVVPLSLVREVVVGAPPADWPRARGRGGWWPGRTRVAVRHLAPDTVTDRALTVWVRDPEAFADALDRPL</sequence>
<evidence type="ECO:0000313" key="2">
    <source>
        <dbReference type="EMBL" id="NYJ07153.1"/>
    </source>
</evidence>
<dbReference type="RefSeq" id="WP_179718794.1">
    <property type="nucleotide sequence ID" value="NZ_JACBZT010000001.1"/>
</dbReference>
<keyword evidence="1" id="KW-0812">Transmembrane</keyword>
<dbReference type="EMBL" id="JACBZT010000001">
    <property type="protein sequence ID" value="NYJ07153.1"/>
    <property type="molecule type" value="Genomic_DNA"/>
</dbReference>
<feature type="transmembrane region" description="Helical" evidence="1">
    <location>
        <begin position="59"/>
        <end position="78"/>
    </location>
</feature>
<gene>
    <name evidence="2" type="ORF">GGQ55_003431</name>
</gene>
<keyword evidence="3" id="KW-1185">Reference proteome</keyword>
<keyword evidence="1" id="KW-0472">Membrane</keyword>
<comment type="caution">
    <text evidence="2">The sequence shown here is derived from an EMBL/GenBank/DDBJ whole genome shotgun (WGS) entry which is preliminary data.</text>
</comment>
<evidence type="ECO:0000313" key="3">
    <source>
        <dbReference type="Proteomes" id="UP000541969"/>
    </source>
</evidence>
<keyword evidence="1" id="KW-1133">Transmembrane helix</keyword>
<dbReference type="AlphaFoldDB" id="A0A853CMD2"/>
<protein>
    <recommendedName>
        <fullName evidence="4">PH domain-containing protein</fullName>
    </recommendedName>
</protein>
<proteinExistence type="predicted"/>
<accession>A0A853CMD2</accession>